<name>A0A8J4LR46_9CHLO</name>
<feature type="compositionally biased region" description="Low complexity" evidence="1">
    <location>
        <begin position="649"/>
        <end position="659"/>
    </location>
</feature>
<evidence type="ECO:0000313" key="4">
    <source>
        <dbReference type="Proteomes" id="UP000722791"/>
    </source>
</evidence>
<dbReference type="Proteomes" id="UP000722791">
    <property type="component" value="Unassembled WGS sequence"/>
</dbReference>
<comment type="caution">
    <text evidence="3">The sequence shown here is derived from an EMBL/GenBank/DDBJ whole genome shotgun (WGS) entry which is preliminary data.</text>
</comment>
<evidence type="ECO:0008006" key="5">
    <source>
        <dbReference type="Google" id="ProtNLM"/>
    </source>
</evidence>
<feature type="compositionally biased region" description="Low complexity" evidence="1">
    <location>
        <begin position="1"/>
        <end position="16"/>
    </location>
</feature>
<feature type="transmembrane region" description="Helical" evidence="2">
    <location>
        <begin position="362"/>
        <end position="382"/>
    </location>
</feature>
<feature type="transmembrane region" description="Helical" evidence="2">
    <location>
        <begin position="576"/>
        <end position="598"/>
    </location>
</feature>
<feature type="non-terminal residue" evidence="3">
    <location>
        <position position="961"/>
    </location>
</feature>
<sequence length="961" mass="101753">SASADPAAAAAAAAAAGHSNHSAPVVGGPVAEGLTSGYDNALFDSQVGAGGSTTREIQPAAEMEMEQPQHPEDVMVEVDEFGATSRVSPALFRLTPSGPSRPIAESKDYTNALYEDPQQAPPAEIQDACGGISGTGSSMRGGTLTISTTPVRRSSRDGDVGGADTSGLGDVPNMAGFSHPLPPGVVMQSVPILQSNSPPRTPLHASIASVLPGALELPTVAERVRIGEIPRRGKVLGRERAHQSTVVKIFVSYVQVLALLQNVPLDIPGVVDVYYRINNQAISYPGILVSLDCSLPDASISKAFVRVILSVLAPLYIFAGAVVFFLAFNVIDFYILAPYYAKHHTKKSRKRHLKLDSFGMHLRVYLGRQLIVTFIAIFFFFYPSVVQSLMSIFNCQDVNVQKTDNPLANGLGLRTERIWSQDYGLICYKRSHLALTLGLGVPGVLLIAIGWPLMSALFMTGKLTMLNNIQITEDMTSFFLADFKAKYAWWESVIMLRKLFIAVIVTLVDGSTYAGVQLLLVICILVVAAGFHLVAMPYHHMYTNNLELVSLCTLLATLYFSLYFGFSSSISNGGRIAISVLILVINVIMVIVFIYYIIQAYFYAALLSSGLGDIDSETRRKLTAAEIQQRILENLTAQGSTTSYNQDGQQQQQQQQQQQGERQRTSYHRVASLYATAMWYSMRVGSTTNKVLTRVKTLLREPQGSYPPSREGSILVMDVDGAPPLIPERPSAAANARTAPGCDAAAMADPEEGRGSGVVGRKRSVSGPGTAPASRPEGASPRSTGNGRGKDVSSSDRSHSQSSPGITLASTSRSSNSNGAGAVNISGASGSQSDDVAAAASAAASPRAAAQVISRACSAASLENLSPPLFPAELPHASGAAASEAPPVEAGSTPASPPVVSLPPPPPLPPPPVMAPAAPAVMNPRPRAMRSPSRLAHVSGQADRSAELLPPPPSFSGRGTA</sequence>
<feature type="transmembrane region" description="Helical" evidence="2">
    <location>
        <begin position="514"/>
        <end position="534"/>
    </location>
</feature>
<accession>A0A8J4LR46</accession>
<dbReference type="EMBL" id="BNCQ01000021">
    <property type="protein sequence ID" value="GIM06532.1"/>
    <property type="molecule type" value="Genomic_DNA"/>
</dbReference>
<feature type="compositionally biased region" description="Pro residues" evidence="1">
    <location>
        <begin position="895"/>
        <end position="914"/>
    </location>
</feature>
<feature type="region of interest" description="Disordered" evidence="1">
    <location>
        <begin position="745"/>
        <end position="961"/>
    </location>
</feature>
<gene>
    <name evidence="3" type="ORF">Vretimale_10829</name>
</gene>
<feature type="compositionally biased region" description="Low complexity" evidence="1">
    <location>
        <begin position="915"/>
        <end position="926"/>
    </location>
</feature>
<keyword evidence="2" id="KW-0472">Membrane</keyword>
<feature type="transmembrane region" description="Helical" evidence="2">
    <location>
        <begin position="433"/>
        <end position="458"/>
    </location>
</feature>
<feature type="transmembrane region" description="Helical" evidence="2">
    <location>
        <begin position="315"/>
        <end position="341"/>
    </location>
</feature>
<feature type="transmembrane region" description="Helical" evidence="2">
    <location>
        <begin position="546"/>
        <end position="564"/>
    </location>
</feature>
<feature type="compositionally biased region" description="Polar residues" evidence="1">
    <location>
        <begin position="804"/>
        <end position="819"/>
    </location>
</feature>
<feature type="compositionally biased region" description="Polar residues" evidence="1">
    <location>
        <begin position="135"/>
        <end position="152"/>
    </location>
</feature>
<feature type="region of interest" description="Disordered" evidence="1">
    <location>
        <begin position="1"/>
        <end position="37"/>
    </location>
</feature>
<proteinExistence type="predicted"/>
<dbReference type="PANTHER" id="PTHR11319">
    <property type="entry name" value="G PROTEIN-COUPLED RECEPTOR-RELATED"/>
    <property type="match status" value="1"/>
</dbReference>
<reference evidence="3" key="1">
    <citation type="journal article" date="2021" name="Proc. Natl. Acad. Sci. U.S.A.">
        <title>Three genomes in the algal genus Volvox reveal the fate of a haploid sex-determining region after a transition to homothallism.</title>
        <authorList>
            <person name="Yamamoto K."/>
            <person name="Hamaji T."/>
            <person name="Kawai-Toyooka H."/>
            <person name="Matsuzaki R."/>
            <person name="Takahashi F."/>
            <person name="Nishimura Y."/>
            <person name="Kawachi M."/>
            <person name="Noguchi H."/>
            <person name="Minakuchi Y."/>
            <person name="Umen J.G."/>
            <person name="Toyoda A."/>
            <person name="Nozaki H."/>
        </authorList>
    </citation>
    <scope>NUCLEOTIDE SEQUENCE</scope>
    <source>
        <strain evidence="3">NIES-3785</strain>
    </source>
</reference>
<protein>
    <recommendedName>
        <fullName evidence="5">TRP C-terminal domain-containing protein</fullName>
    </recommendedName>
</protein>
<feature type="transmembrane region" description="Helical" evidence="2">
    <location>
        <begin position="487"/>
        <end position="508"/>
    </location>
</feature>
<feature type="region of interest" description="Disordered" evidence="1">
    <location>
        <begin position="641"/>
        <end position="665"/>
    </location>
</feature>
<dbReference type="AlphaFoldDB" id="A0A8J4LR46"/>
<organism evidence="3 4">
    <name type="scientific">Volvox reticuliferus</name>
    <dbReference type="NCBI Taxonomy" id="1737510"/>
    <lineage>
        <taxon>Eukaryota</taxon>
        <taxon>Viridiplantae</taxon>
        <taxon>Chlorophyta</taxon>
        <taxon>core chlorophytes</taxon>
        <taxon>Chlorophyceae</taxon>
        <taxon>CS clade</taxon>
        <taxon>Chlamydomonadales</taxon>
        <taxon>Volvocaceae</taxon>
        <taxon>Volvox</taxon>
    </lineage>
</organism>
<evidence type="ECO:0000313" key="3">
    <source>
        <dbReference type="EMBL" id="GIM06532.1"/>
    </source>
</evidence>
<keyword evidence="2" id="KW-0812">Transmembrane</keyword>
<feature type="compositionally biased region" description="Basic and acidic residues" evidence="1">
    <location>
        <begin position="788"/>
        <end position="799"/>
    </location>
</feature>
<feature type="region of interest" description="Disordered" evidence="1">
    <location>
        <begin position="131"/>
        <end position="163"/>
    </location>
</feature>
<evidence type="ECO:0000256" key="2">
    <source>
        <dbReference type="SAM" id="Phobius"/>
    </source>
</evidence>
<feature type="region of interest" description="Disordered" evidence="1">
    <location>
        <begin position="721"/>
        <end position="740"/>
    </location>
</feature>
<keyword evidence="2" id="KW-1133">Transmembrane helix</keyword>
<feature type="compositionally biased region" description="Low complexity" evidence="1">
    <location>
        <begin position="826"/>
        <end position="852"/>
    </location>
</feature>
<dbReference type="PANTHER" id="PTHR11319:SF35">
    <property type="entry name" value="OUTER MEMBRANE PROTEIN PMPC-RELATED"/>
    <property type="match status" value="1"/>
</dbReference>
<evidence type="ECO:0000256" key="1">
    <source>
        <dbReference type="SAM" id="MobiDB-lite"/>
    </source>
</evidence>